<dbReference type="EMBL" id="CAFBPW010000246">
    <property type="protein sequence ID" value="CAB5039429.1"/>
    <property type="molecule type" value="Genomic_DNA"/>
</dbReference>
<reference evidence="1" key="1">
    <citation type="submission" date="2020-05" db="EMBL/GenBank/DDBJ databases">
        <authorList>
            <person name="Chiriac C."/>
            <person name="Salcher M."/>
            <person name="Ghai R."/>
            <person name="Kavagutti S V."/>
        </authorList>
    </citation>
    <scope>NUCLEOTIDE SEQUENCE</scope>
</reference>
<dbReference type="AlphaFoldDB" id="A0A6J7NG62"/>
<protein>
    <submittedName>
        <fullName evidence="1">Unannotated protein</fullName>
    </submittedName>
</protein>
<proteinExistence type="predicted"/>
<dbReference type="EMBL" id="CAFBOG010000193">
    <property type="protein sequence ID" value="CAB4992390.1"/>
    <property type="molecule type" value="Genomic_DNA"/>
</dbReference>
<evidence type="ECO:0000313" key="2">
    <source>
        <dbReference type="EMBL" id="CAB5039429.1"/>
    </source>
</evidence>
<evidence type="ECO:0000313" key="1">
    <source>
        <dbReference type="EMBL" id="CAB4992390.1"/>
    </source>
</evidence>
<sequence length="99" mass="10877">MSLRLRDLLFEEGVDVSDSVVLRGLAKEFGVEIGAADQQRVLDEYISGRERGVIGSPHFFTPTADFFCPALDVSRDSQGNLQVCANEAAFDEFILACFS</sequence>
<gene>
    <name evidence="1" type="ORF">UFOPK3914_01669</name>
    <name evidence="2" type="ORF">UFOPK4173_01679</name>
</gene>
<accession>A0A6J7NG62</accession>
<organism evidence="1">
    <name type="scientific">freshwater metagenome</name>
    <dbReference type="NCBI Taxonomy" id="449393"/>
    <lineage>
        <taxon>unclassified sequences</taxon>
        <taxon>metagenomes</taxon>
        <taxon>ecological metagenomes</taxon>
    </lineage>
</organism>
<name>A0A6J7NG62_9ZZZZ</name>